<comment type="caution">
    <text evidence="2">The sequence shown here is derived from an EMBL/GenBank/DDBJ whole genome shotgun (WGS) entry which is preliminary data.</text>
</comment>
<dbReference type="Proteomes" id="UP000298471">
    <property type="component" value="Unassembled WGS sequence"/>
</dbReference>
<reference evidence="2 3" key="1">
    <citation type="submission" date="2019-04" db="EMBL/GenBank/DDBJ databases">
        <authorList>
            <person name="Feng G."/>
            <person name="Zhang J."/>
            <person name="Zhu H."/>
        </authorList>
    </citation>
    <scope>NUCLEOTIDE SEQUENCE [LARGE SCALE GENOMIC DNA]</scope>
    <source>
        <strain evidence="2 3">9PBR-1</strain>
    </source>
</reference>
<dbReference type="EMBL" id="SRMB01000001">
    <property type="protein sequence ID" value="TGE29739.1"/>
    <property type="molecule type" value="Genomic_DNA"/>
</dbReference>
<sequence>MQGVSEQWAERARQIKLAGLSRTDSTELAAVHAGLYPMAEPVRVGCYKCLAEAFQAILRAVRTLTDSPNPSFPAPTAMNKVDRTYSFTDPKQTYRPHNSPVVFSNENLTDARVAMILKGDPAAAVHFSITEEEGQAFVQEQDAVLQALAQSQQPTGDTGTTITIKTGANPLADENSDDYKAEYAKLDTLKRDELDNLFSTEVVDGQDPKAFANKGELIKALLAYRAK</sequence>
<protein>
    <submittedName>
        <fullName evidence="2">Uncharacterized protein</fullName>
    </submittedName>
</protein>
<accession>A0A4Z0QKF3</accession>
<feature type="region of interest" description="Disordered" evidence="1">
    <location>
        <begin position="151"/>
        <end position="175"/>
    </location>
</feature>
<evidence type="ECO:0000256" key="1">
    <source>
        <dbReference type="SAM" id="MobiDB-lite"/>
    </source>
</evidence>
<dbReference type="AlphaFoldDB" id="A0A4Z0QKF3"/>
<gene>
    <name evidence="2" type="ORF">E5K02_09850</name>
</gene>
<proteinExistence type="predicted"/>
<keyword evidence="3" id="KW-1185">Reference proteome</keyword>
<feature type="compositionally biased region" description="Low complexity" evidence="1">
    <location>
        <begin position="155"/>
        <end position="167"/>
    </location>
</feature>
<organism evidence="2 3">
    <name type="scientific">Hymenobacter metallicola</name>
    <dbReference type="NCBI Taxonomy" id="2563114"/>
    <lineage>
        <taxon>Bacteria</taxon>
        <taxon>Pseudomonadati</taxon>
        <taxon>Bacteroidota</taxon>
        <taxon>Cytophagia</taxon>
        <taxon>Cytophagales</taxon>
        <taxon>Hymenobacteraceae</taxon>
        <taxon>Hymenobacter</taxon>
    </lineage>
</organism>
<evidence type="ECO:0000313" key="2">
    <source>
        <dbReference type="EMBL" id="TGE29739.1"/>
    </source>
</evidence>
<name>A0A4Z0QKF3_9BACT</name>
<evidence type="ECO:0000313" key="3">
    <source>
        <dbReference type="Proteomes" id="UP000298471"/>
    </source>
</evidence>